<evidence type="ECO:0008006" key="3">
    <source>
        <dbReference type="Google" id="ProtNLM"/>
    </source>
</evidence>
<evidence type="ECO:0000313" key="1">
    <source>
        <dbReference type="EMBL" id="OGG18511.1"/>
    </source>
</evidence>
<protein>
    <recommendedName>
        <fullName evidence="3">Septum formation initiator</fullName>
    </recommendedName>
</protein>
<accession>A0A1F6A1G4</accession>
<comment type="caution">
    <text evidence="1">The sequence shown here is derived from an EMBL/GenBank/DDBJ whole genome shotgun (WGS) entry which is preliminary data.</text>
</comment>
<name>A0A1F6A1G4_9BACT</name>
<dbReference type="Pfam" id="PF04977">
    <property type="entry name" value="DivIC"/>
    <property type="match status" value="1"/>
</dbReference>
<sequence>MKRDRLARVVIIGLCLYFIVTTVSGTVELWRSGEKVTRREEELAKLEKEKGELVRKDKEAGTKDYLERIAYDKLGLARPGEEVIIVPEDVLASPSGEVAVREEENWKKWANLIFN</sequence>
<dbReference type="AlphaFoldDB" id="A0A1F6A1G4"/>
<dbReference type="EMBL" id="MFJK01000014">
    <property type="protein sequence ID" value="OGG18511.1"/>
    <property type="molecule type" value="Genomic_DNA"/>
</dbReference>
<dbReference type="InterPro" id="IPR007060">
    <property type="entry name" value="FtsL/DivIC"/>
</dbReference>
<evidence type="ECO:0000313" key="2">
    <source>
        <dbReference type="Proteomes" id="UP000177871"/>
    </source>
</evidence>
<proteinExistence type="predicted"/>
<gene>
    <name evidence="1" type="ORF">A2721_01855</name>
</gene>
<organism evidence="1 2">
    <name type="scientific">Candidatus Gottesmanbacteria bacterium RIFCSPHIGHO2_01_FULL_47_48</name>
    <dbReference type="NCBI Taxonomy" id="1798381"/>
    <lineage>
        <taxon>Bacteria</taxon>
        <taxon>Candidatus Gottesmaniibacteriota</taxon>
    </lineage>
</organism>
<reference evidence="1 2" key="1">
    <citation type="journal article" date="2016" name="Nat. Commun.">
        <title>Thousands of microbial genomes shed light on interconnected biogeochemical processes in an aquifer system.</title>
        <authorList>
            <person name="Anantharaman K."/>
            <person name="Brown C.T."/>
            <person name="Hug L.A."/>
            <person name="Sharon I."/>
            <person name="Castelle C.J."/>
            <person name="Probst A.J."/>
            <person name="Thomas B.C."/>
            <person name="Singh A."/>
            <person name="Wilkins M.J."/>
            <person name="Karaoz U."/>
            <person name="Brodie E.L."/>
            <person name="Williams K.H."/>
            <person name="Hubbard S.S."/>
            <person name="Banfield J.F."/>
        </authorList>
    </citation>
    <scope>NUCLEOTIDE SEQUENCE [LARGE SCALE GENOMIC DNA]</scope>
</reference>
<dbReference type="Proteomes" id="UP000177871">
    <property type="component" value="Unassembled WGS sequence"/>
</dbReference>